<sequence length="75" mass="8734">TERFNTENVIRHIEKLMDKANKEHINIKFLSAKFNDNRSNITRNNSISSIPANRKTVDQNNNRKLPDNIADIIND</sequence>
<protein>
    <submittedName>
        <fullName evidence="2">10881_t:CDS:1</fullName>
    </submittedName>
</protein>
<reference evidence="2" key="1">
    <citation type="submission" date="2021-06" db="EMBL/GenBank/DDBJ databases">
        <authorList>
            <person name="Kallberg Y."/>
            <person name="Tangrot J."/>
            <person name="Rosling A."/>
        </authorList>
    </citation>
    <scope>NUCLEOTIDE SEQUENCE</scope>
    <source>
        <strain evidence="2">AZ414A</strain>
    </source>
</reference>
<feature type="compositionally biased region" description="Low complexity" evidence="1">
    <location>
        <begin position="38"/>
        <end position="50"/>
    </location>
</feature>
<feature type="region of interest" description="Disordered" evidence="1">
    <location>
        <begin position="38"/>
        <end position="63"/>
    </location>
</feature>
<feature type="non-terminal residue" evidence="2">
    <location>
        <position position="1"/>
    </location>
</feature>
<proteinExistence type="predicted"/>
<dbReference type="Proteomes" id="UP000789706">
    <property type="component" value="Unassembled WGS sequence"/>
</dbReference>
<evidence type="ECO:0000313" key="3">
    <source>
        <dbReference type="Proteomes" id="UP000789706"/>
    </source>
</evidence>
<evidence type="ECO:0000256" key="1">
    <source>
        <dbReference type="SAM" id="MobiDB-lite"/>
    </source>
</evidence>
<accession>A0A9N9G9R9</accession>
<comment type="caution">
    <text evidence="2">The sequence shown here is derived from an EMBL/GenBank/DDBJ whole genome shotgun (WGS) entry which is preliminary data.</text>
</comment>
<gene>
    <name evidence="2" type="ORF">DEBURN_LOCUS9076</name>
</gene>
<evidence type="ECO:0000313" key="2">
    <source>
        <dbReference type="EMBL" id="CAG8591432.1"/>
    </source>
</evidence>
<dbReference type="AlphaFoldDB" id="A0A9N9G9R9"/>
<dbReference type="EMBL" id="CAJVPK010001569">
    <property type="protein sequence ID" value="CAG8591432.1"/>
    <property type="molecule type" value="Genomic_DNA"/>
</dbReference>
<organism evidence="2 3">
    <name type="scientific">Diversispora eburnea</name>
    <dbReference type="NCBI Taxonomy" id="1213867"/>
    <lineage>
        <taxon>Eukaryota</taxon>
        <taxon>Fungi</taxon>
        <taxon>Fungi incertae sedis</taxon>
        <taxon>Mucoromycota</taxon>
        <taxon>Glomeromycotina</taxon>
        <taxon>Glomeromycetes</taxon>
        <taxon>Diversisporales</taxon>
        <taxon>Diversisporaceae</taxon>
        <taxon>Diversispora</taxon>
    </lineage>
</organism>
<name>A0A9N9G9R9_9GLOM</name>
<keyword evidence="3" id="KW-1185">Reference proteome</keyword>